<evidence type="ECO:0000313" key="2">
    <source>
        <dbReference type="Proteomes" id="UP001373714"/>
    </source>
</evidence>
<comment type="caution">
    <text evidence="1">The sequence shown here is derived from an EMBL/GenBank/DDBJ whole genome shotgun (WGS) entry which is preliminary data.</text>
</comment>
<sequence>MNPSAEEFTVLGKADKAPAQIQADEATEFPGALAPQGNIIAHAASHTAEGMAEYLNLLEKIDSASEIAGKFAGYVNPVQITHREMGEFYGALETHIMPFLERYGYKDHHKTIMESYGALVDEISWFEMSEEGRKDVAMRYLEFTTALDRVLSSVIKDFGGGERAGEV</sequence>
<name>A0AAV9UY49_9PEZI</name>
<dbReference type="Proteomes" id="UP001373714">
    <property type="component" value="Unassembled WGS sequence"/>
</dbReference>
<gene>
    <name evidence="1" type="ORF">TWF730_008930</name>
</gene>
<reference evidence="1 2" key="1">
    <citation type="submission" date="2019-10" db="EMBL/GenBank/DDBJ databases">
        <authorList>
            <person name="Palmer J.M."/>
        </authorList>
    </citation>
    <scope>NUCLEOTIDE SEQUENCE [LARGE SCALE GENOMIC DNA]</scope>
    <source>
        <strain evidence="1 2">TWF730</strain>
    </source>
</reference>
<dbReference type="AlphaFoldDB" id="A0AAV9UY49"/>
<protein>
    <submittedName>
        <fullName evidence="1">Uncharacterized protein</fullName>
    </submittedName>
</protein>
<dbReference type="EMBL" id="JAVHNS010000006">
    <property type="protein sequence ID" value="KAK6352099.1"/>
    <property type="molecule type" value="Genomic_DNA"/>
</dbReference>
<accession>A0AAV9UY49</accession>
<evidence type="ECO:0000313" key="1">
    <source>
        <dbReference type="EMBL" id="KAK6352099.1"/>
    </source>
</evidence>
<keyword evidence="2" id="KW-1185">Reference proteome</keyword>
<proteinExistence type="predicted"/>
<organism evidence="1 2">
    <name type="scientific">Orbilia blumenaviensis</name>
    <dbReference type="NCBI Taxonomy" id="1796055"/>
    <lineage>
        <taxon>Eukaryota</taxon>
        <taxon>Fungi</taxon>
        <taxon>Dikarya</taxon>
        <taxon>Ascomycota</taxon>
        <taxon>Pezizomycotina</taxon>
        <taxon>Orbiliomycetes</taxon>
        <taxon>Orbiliales</taxon>
        <taxon>Orbiliaceae</taxon>
        <taxon>Orbilia</taxon>
    </lineage>
</organism>